<keyword evidence="2" id="KW-0233">DNA recombination</keyword>
<dbReference type="Gene3D" id="1.10.150.130">
    <property type="match status" value="1"/>
</dbReference>
<dbReference type="InterPro" id="IPR035386">
    <property type="entry name" value="Arm-DNA-bind_5"/>
</dbReference>
<dbReference type="InterPro" id="IPR010998">
    <property type="entry name" value="Integrase_recombinase_N"/>
</dbReference>
<dbReference type="InterPro" id="IPR013762">
    <property type="entry name" value="Integrase-like_cat_sf"/>
</dbReference>
<comment type="caution">
    <text evidence="4">The sequence shown here is derived from an EMBL/GenBank/DDBJ whole genome shotgun (WGS) entry which is preliminary data.</text>
</comment>
<evidence type="ECO:0000313" key="5">
    <source>
        <dbReference type="Proteomes" id="UP000641139"/>
    </source>
</evidence>
<evidence type="ECO:0000256" key="2">
    <source>
        <dbReference type="ARBA" id="ARBA00023172"/>
    </source>
</evidence>
<proteinExistence type="predicted"/>
<evidence type="ECO:0000259" key="3">
    <source>
        <dbReference type="Pfam" id="PF17293"/>
    </source>
</evidence>
<accession>A0ABS0SKK9</accession>
<name>A0ABS0SKK9_9FLAO</name>
<protein>
    <submittedName>
        <fullName evidence="4">Phage integrase SAM-like domain-containing protein</fullName>
    </submittedName>
</protein>
<gene>
    <name evidence="4" type="ORF">I7X30_04405</name>
</gene>
<dbReference type="SUPFAM" id="SSF56349">
    <property type="entry name" value="DNA breaking-rejoining enzymes"/>
    <property type="match status" value="1"/>
</dbReference>
<dbReference type="EMBL" id="JAEFDC010000002">
    <property type="protein sequence ID" value="MBI1646299.1"/>
    <property type="molecule type" value="Genomic_DNA"/>
</dbReference>
<evidence type="ECO:0000313" key="4">
    <source>
        <dbReference type="EMBL" id="MBI1646299.1"/>
    </source>
</evidence>
<reference evidence="4 5" key="1">
    <citation type="journal article" date="2021" name="Int. J. Syst. Evol. Microbiol.">
        <title>Capnocytophaga periodontitidis sp. nov., isolated from subgingival plaque of periodontitis patient.</title>
        <authorList>
            <person name="Zhang Y."/>
            <person name="Qiao D."/>
            <person name="Shi W."/>
            <person name="Wu D."/>
            <person name="Cai M."/>
        </authorList>
    </citation>
    <scope>NUCLEOTIDE SEQUENCE [LARGE SCALE GENOMIC DNA]</scope>
    <source>
        <strain evidence="4 5">051621</strain>
    </source>
</reference>
<feature type="domain" description="Arm DNA-binding" evidence="3">
    <location>
        <begin position="10"/>
        <end position="85"/>
    </location>
</feature>
<organism evidence="4 5">
    <name type="scientific">Capnocytophaga periodontitidis</name>
    <dbReference type="NCBI Taxonomy" id="2795027"/>
    <lineage>
        <taxon>Bacteria</taxon>
        <taxon>Pseudomonadati</taxon>
        <taxon>Bacteroidota</taxon>
        <taxon>Flavobacteriia</taxon>
        <taxon>Flavobacteriales</taxon>
        <taxon>Flavobacteriaceae</taxon>
        <taxon>Capnocytophaga</taxon>
    </lineage>
</organism>
<dbReference type="InterPro" id="IPR011010">
    <property type="entry name" value="DNA_brk_join_enz"/>
</dbReference>
<keyword evidence="5" id="KW-1185">Reference proteome</keyword>
<dbReference type="Pfam" id="PF17293">
    <property type="entry name" value="Arm-DNA-bind_5"/>
    <property type="match status" value="1"/>
</dbReference>
<keyword evidence="1" id="KW-0238">DNA-binding</keyword>
<dbReference type="Gene3D" id="1.10.443.10">
    <property type="entry name" value="Intergrase catalytic core"/>
    <property type="match status" value="1"/>
</dbReference>
<dbReference type="Proteomes" id="UP000641139">
    <property type="component" value="Unassembled WGS sequence"/>
</dbReference>
<evidence type="ECO:0000256" key="1">
    <source>
        <dbReference type="ARBA" id="ARBA00023125"/>
    </source>
</evidence>
<dbReference type="RefSeq" id="WP_198466172.1">
    <property type="nucleotide sequence ID" value="NZ_JAEFDC010000002.1"/>
</dbReference>
<sequence>MVIKFILQSKSDNAPIYVRLIISRDKDYKCKTGLFIDPKAWSVAKQLPKTTAIEHKNTAIDLNALRQFIEKCVNLSDQRGEVINTQWLKDKVDIHFKRITDTATKQSDLITELIDHIIQNASTRKNARGTLGLSVSRVKSYHTLKSIFIDYQAYTRKRYKAKDINTPFEKVFLGWLMNERGYKDSYALKIIDNLKAVCNEAQALGMETSPQLTKVGKGTPDKETPVYLNALDLERVRGCVIENKSLDNARKWLLLGCLLGQRGGDLLDLTESNFVQHIDGVEYVELKQQKTGKIARVPIVGALQEINTIRNNGLPYKISVQKFDQYIKQVCKLAGINELIEHSKVCMVDDKGNIIEQDDKGNYTSKGVKRTVKGVFEKWQLVGSHTCRRSFATNLYGKLETAFIMQMTGHTKESTFLAYIGKTATDYLLQTANRLQELEAVNVPTLKPLRTKIG</sequence>